<keyword evidence="1" id="KW-0472">Membrane</keyword>
<dbReference type="AlphaFoldDB" id="A0A1Y1UNI4"/>
<evidence type="ECO:0000256" key="1">
    <source>
        <dbReference type="SAM" id="Phobius"/>
    </source>
</evidence>
<proteinExistence type="predicted"/>
<feature type="transmembrane region" description="Helical" evidence="1">
    <location>
        <begin position="20"/>
        <end position="46"/>
    </location>
</feature>
<evidence type="ECO:0000313" key="3">
    <source>
        <dbReference type="Proteomes" id="UP000193218"/>
    </source>
</evidence>
<feature type="transmembrane region" description="Helical" evidence="1">
    <location>
        <begin position="169"/>
        <end position="195"/>
    </location>
</feature>
<dbReference type="InParanoid" id="A0A1Y1UNI4"/>
<reference evidence="2 3" key="1">
    <citation type="submission" date="2017-03" db="EMBL/GenBank/DDBJ databases">
        <title>Widespread Adenine N6-methylation of Active Genes in Fungi.</title>
        <authorList>
            <consortium name="DOE Joint Genome Institute"/>
            <person name="Mondo S.J."/>
            <person name="Dannebaum R.O."/>
            <person name="Kuo R.C."/>
            <person name="Louie K.B."/>
            <person name="Bewick A.J."/>
            <person name="Labutti K."/>
            <person name="Haridas S."/>
            <person name="Kuo A."/>
            <person name="Salamov A."/>
            <person name="Ahrendt S.R."/>
            <person name="Lau R."/>
            <person name="Bowen B.P."/>
            <person name="Lipzen A."/>
            <person name="Sullivan W."/>
            <person name="Andreopoulos W.B."/>
            <person name="Clum A."/>
            <person name="Lindquist E."/>
            <person name="Daum C."/>
            <person name="Northen T.R."/>
            <person name="Ramamoorthy G."/>
            <person name="Schmitz R.J."/>
            <person name="Gryganskyi A."/>
            <person name="Culley D."/>
            <person name="Magnuson J."/>
            <person name="James T.Y."/>
            <person name="O'Malley M.A."/>
            <person name="Stajich J.E."/>
            <person name="Spatafora J.W."/>
            <person name="Visel A."/>
            <person name="Grigoriev I.V."/>
        </authorList>
    </citation>
    <scope>NUCLEOTIDE SEQUENCE [LARGE SCALE GENOMIC DNA]</scope>
    <source>
        <strain evidence="2 3">NRRL Y-17943</strain>
    </source>
</reference>
<keyword evidence="1" id="KW-0812">Transmembrane</keyword>
<dbReference type="Proteomes" id="UP000193218">
    <property type="component" value="Unassembled WGS sequence"/>
</dbReference>
<name>A0A1Y1UNI4_9TREE</name>
<keyword evidence="3" id="KW-1185">Reference proteome</keyword>
<comment type="caution">
    <text evidence="2">The sequence shown here is derived from an EMBL/GenBank/DDBJ whole genome shotgun (WGS) entry which is preliminary data.</text>
</comment>
<gene>
    <name evidence="2" type="ORF">BD324DRAFT_621930</name>
</gene>
<protein>
    <submittedName>
        <fullName evidence="2">Uncharacterized protein</fullName>
    </submittedName>
</protein>
<keyword evidence="1" id="KW-1133">Transmembrane helix</keyword>
<evidence type="ECO:0000313" key="2">
    <source>
        <dbReference type="EMBL" id="ORX38685.1"/>
    </source>
</evidence>
<dbReference type="RefSeq" id="XP_021872607.1">
    <property type="nucleotide sequence ID" value="XM_022015424.1"/>
</dbReference>
<dbReference type="OrthoDB" id="2588346at2759"/>
<dbReference type="GeneID" id="33557233"/>
<accession>A0A1Y1UNI4</accession>
<organism evidence="2 3">
    <name type="scientific">Kockovaella imperatae</name>
    <dbReference type="NCBI Taxonomy" id="4999"/>
    <lineage>
        <taxon>Eukaryota</taxon>
        <taxon>Fungi</taxon>
        <taxon>Dikarya</taxon>
        <taxon>Basidiomycota</taxon>
        <taxon>Agaricomycotina</taxon>
        <taxon>Tremellomycetes</taxon>
        <taxon>Tremellales</taxon>
        <taxon>Cuniculitremaceae</taxon>
        <taxon>Kockovaella</taxon>
    </lineage>
</organism>
<sequence>MSGLSLVMSILPLPLEMMPFYYLFSRLSMVAVVCLVCHCSIIWYGYNQAIEQMPKKTESATEAYKNLMKRKSERPDMWAHTRSHPSAFLTTRLAPPRIFPFPLGKSRPEATVRDELWWEGGNAPHVGHFNRPKLPEPEALNEDVVWARVKENMEREKQQKIWKKRIRTIQYLCVVIIVAFINSNVAIAGLCYLIYTTVSSELEDMLKPPPNMDIYHEYIDRITAPLKNQGAPKPGKDQPVGGMSYIYDPTEARGLKPTNTAIPINVVPPHVLMTSENHFYAGPGEQIKDPKK</sequence>
<dbReference type="EMBL" id="NBSH01000004">
    <property type="protein sequence ID" value="ORX38685.1"/>
    <property type="molecule type" value="Genomic_DNA"/>
</dbReference>